<evidence type="ECO:0000256" key="1">
    <source>
        <dbReference type="ARBA" id="ARBA00004186"/>
    </source>
</evidence>
<feature type="region of interest" description="Disordered" evidence="10">
    <location>
        <begin position="258"/>
        <end position="294"/>
    </location>
</feature>
<keyword evidence="4" id="KW-0132">Cell division</keyword>
<evidence type="ECO:0000256" key="6">
    <source>
        <dbReference type="ARBA" id="ARBA00022776"/>
    </source>
</evidence>
<dbReference type="GO" id="GO:0005819">
    <property type="term" value="C:spindle"/>
    <property type="evidence" value="ECO:0007669"/>
    <property type="project" value="UniProtKB-SubCell"/>
</dbReference>
<name>A0A2C5ZI64_9HYPO</name>
<evidence type="ECO:0000256" key="9">
    <source>
        <dbReference type="ARBA" id="ARBA00023306"/>
    </source>
</evidence>
<accession>A0A2C5ZI64</accession>
<keyword evidence="9" id="KW-0131">Cell cycle</keyword>
<evidence type="ECO:0000313" key="12">
    <source>
        <dbReference type="Proteomes" id="UP000226431"/>
    </source>
</evidence>
<evidence type="ECO:0000313" key="11">
    <source>
        <dbReference type="EMBL" id="PHH79422.1"/>
    </source>
</evidence>
<dbReference type="EMBL" id="NJES01000046">
    <property type="protein sequence ID" value="PHH79422.1"/>
    <property type="molecule type" value="Genomic_DNA"/>
</dbReference>
<dbReference type="Pfam" id="PF25762">
    <property type="entry name" value="HAUS1"/>
    <property type="match status" value="1"/>
</dbReference>
<comment type="caution">
    <text evidence="11">The sequence shown here is derived from an EMBL/GenBank/DDBJ whole genome shotgun (WGS) entry which is preliminary data.</text>
</comment>
<comment type="subcellular location">
    <subcellularLocation>
        <location evidence="1">Cytoplasm</location>
        <location evidence="1">Cytoskeleton</location>
        <location evidence="1">Spindle</location>
    </subcellularLocation>
</comment>
<keyword evidence="5" id="KW-0493">Microtubule</keyword>
<dbReference type="GO" id="GO:0070652">
    <property type="term" value="C:HAUS complex"/>
    <property type="evidence" value="ECO:0007669"/>
    <property type="project" value="InterPro"/>
</dbReference>
<keyword evidence="3" id="KW-0963">Cytoplasm</keyword>
<evidence type="ECO:0000256" key="5">
    <source>
        <dbReference type="ARBA" id="ARBA00022701"/>
    </source>
</evidence>
<evidence type="ECO:0000256" key="3">
    <source>
        <dbReference type="ARBA" id="ARBA00022490"/>
    </source>
</evidence>
<dbReference type="PANTHER" id="PTHR31570">
    <property type="entry name" value="HAUS AUGMIN-LIKE COMPLEX SUBUNIT 1"/>
    <property type="match status" value="1"/>
</dbReference>
<dbReference type="InterPro" id="IPR026243">
    <property type="entry name" value="HAUS1"/>
</dbReference>
<keyword evidence="12" id="KW-1185">Reference proteome</keyword>
<dbReference type="AlphaFoldDB" id="A0A2C5ZI64"/>
<dbReference type="GO" id="GO:0005874">
    <property type="term" value="C:microtubule"/>
    <property type="evidence" value="ECO:0007669"/>
    <property type="project" value="UniProtKB-KW"/>
</dbReference>
<keyword evidence="6" id="KW-0498">Mitosis</keyword>
<evidence type="ECO:0000256" key="8">
    <source>
        <dbReference type="ARBA" id="ARBA00023212"/>
    </source>
</evidence>
<evidence type="ECO:0000256" key="7">
    <source>
        <dbReference type="ARBA" id="ARBA00023054"/>
    </source>
</evidence>
<dbReference type="GO" id="GO:0005829">
    <property type="term" value="C:cytosol"/>
    <property type="evidence" value="ECO:0007669"/>
    <property type="project" value="TreeGrafter"/>
</dbReference>
<organism evidence="11 12">
    <name type="scientific">Ophiocordyceps camponoti-rufipedis</name>
    <dbReference type="NCBI Taxonomy" id="2004952"/>
    <lineage>
        <taxon>Eukaryota</taxon>
        <taxon>Fungi</taxon>
        <taxon>Dikarya</taxon>
        <taxon>Ascomycota</taxon>
        <taxon>Pezizomycotina</taxon>
        <taxon>Sordariomycetes</taxon>
        <taxon>Hypocreomycetidae</taxon>
        <taxon>Hypocreales</taxon>
        <taxon>Ophiocordycipitaceae</taxon>
        <taxon>Ophiocordyceps</taxon>
    </lineage>
</organism>
<reference evidence="11 12" key="1">
    <citation type="submission" date="2017-06" db="EMBL/GenBank/DDBJ databases">
        <title>Ant-infecting Ophiocordyceps genomes reveal a high diversity of potential behavioral manipulation genes and a possible major role for enterotoxins.</title>
        <authorList>
            <person name="De Bekker C."/>
            <person name="Evans H.C."/>
            <person name="Brachmann A."/>
            <person name="Hughes D.P."/>
        </authorList>
    </citation>
    <scope>NUCLEOTIDE SEQUENCE [LARGE SCALE GENOMIC DNA]</scope>
    <source>
        <strain evidence="11 12">Map16</strain>
    </source>
</reference>
<dbReference type="Proteomes" id="UP000226431">
    <property type="component" value="Unassembled WGS sequence"/>
</dbReference>
<dbReference type="GO" id="GO:0051301">
    <property type="term" value="P:cell division"/>
    <property type="evidence" value="ECO:0007669"/>
    <property type="project" value="UniProtKB-KW"/>
</dbReference>
<comment type="similarity">
    <text evidence="2">Belongs to the HAUS1 family.</text>
</comment>
<evidence type="ECO:0000256" key="10">
    <source>
        <dbReference type="SAM" id="MobiDB-lite"/>
    </source>
</evidence>
<proteinExistence type="inferred from homology"/>
<dbReference type="GO" id="GO:0051225">
    <property type="term" value="P:spindle assembly"/>
    <property type="evidence" value="ECO:0007669"/>
    <property type="project" value="InterPro"/>
</dbReference>
<protein>
    <submittedName>
        <fullName evidence="11">Uncharacterized protein</fullName>
    </submittedName>
</protein>
<keyword evidence="7" id="KW-0175">Coiled coil</keyword>
<dbReference type="PANTHER" id="PTHR31570:SF1">
    <property type="entry name" value="HAUS AUGMIN-LIKE COMPLEX SUBUNIT 1"/>
    <property type="match status" value="1"/>
</dbReference>
<dbReference type="OrthoDB" id="5372507at2759"/>
<evidence type="ECO:0000256" key="4">
    <source>
        <dbReference type="ARBA" id="ARBA00022618"/>
    </source>
</evidence>
<evidence type="ECO:0000256" key="2">
    <source>
        <dbReference type="ARBA" id="ARBA00005479"/>
    </source>
</evidence>
<gene>
    <name evidence="11" type="ORF">CDD80_4875</name>
</gene>
<keyword evidence="8" id="KW-0206">Cytoskeleton</keyword>
<sequence length="294" mass="32606">MARLQGQPSDSLQDQPAAIFSPSVARIAASTARDWSYVDAWLASKFPPGRPIPPFERNQSTLEALLALALANEAADDERSHLARASASALRRLEQHDSNCRLRDTLTTCVQGGLTDEGSNALDALANVAIRAASPLASPHDFGRDFVRLQASLAEAELMISRLDLLRRHIDHEVDLGAEALRAWQDHRFKPFPDTARQNLELQRKAKLLRSQLSDLRDRVRRPDGLPQLTIEDAARLEHSIVALLTRFRQLQASTTSFGHRLSTDTGKAPGEEDSLRKQLPHATLDVSSKRRDP</sequence>